<dbReference type="InterPro" id="IPR013325">
    <property type="entry name" value="RNA_pol_sigma_r2"/>
</dbReference>
<accession>A0A9X4BJC9</accession>
<protein>
    <submittedName>
        <fullName evidence="4">RNA polymerase sigma-70 factor</fullName>
    </submittedName>
</protein>
<evidence type="ECO:0000256" key="1">
    <source>
        <dbReference type="ARBA" id="ARBA00011344"/>
    </source>
</evidence>
<dbReference type="SUPFAM" id="SSF54427">
    <property type="entry name" value="NTF2-like"/>
    <property type="match status" value="1"/>
</dbReference>
<dbReference type="PANTHER" id="PTHR30173:SF36">
    <property type="entry name" value="ECF RNA POLYMERASE SIGMA FACTOR SIGJ"/>
    <property type="match status" value="1"/>
</dbReference>
<dbReference type="InterPro" id="IPR032710">
    <property type="entry name" value="NTF2-like_dom_sf"/>
</dbReference>
<dbReference type="EMBL" id="JAOVZO020000017">
    <property type="protein sequence ID" value="MDC8013122.1"/>
    <property type="molecule type" value="Genomic_DNA"/>
</dbReference>
<evidence type="ECO:0000313" key="4">
    <source>
        <dbReference type="EMBL" id="MDC8013122.1"/>
    </source>
</evidence>
<proteinExistence type="predicted"/>
<evidence type="ECO:0000259" key="3">
    <source>
        <dbReference type="Pfam" id="PF08281"/>
    </source>
</evidence>
<evidence type="ECO:0000313" key="5">
    <source>
        <dbReference type="Proteomes" id="UP001139971"/>
    </source>
</evidence>
<dbReference type="InterPro" id="IPR052704">
    <property type="entry name" value="ECF_Sigma-70_Domain"/>
</dbReference>
<dbReference type="InterPro" id="IPR014284">
    <property type="entry name" value="RNA_pol_sigma-70_dom"/>
</dbReference>
<name>A0A9X4BJC9_9GAMM</name>
<dbReference type="SUPFAM" id="SSF88946">
    <property type="entry name" value="Sigma2 domain of RNA polymerase sigma factors"/>
    <property type="match status" value="1"/>
</dbReference>
<dbReference type="NCBIfam" id="TIGR02937">
    <property type="entry name" value="sigma70-ECF"/>
    <property type="match status" value="1"/>
</dbReference>
<dbReference type="Proteomes" id="UP001139971">
    <property type="component" value="Unassembled WGS sequence"/>
</dbReference>
<feature type="domain" description="RNA polymerase sigma-70 region 2" evidence="2">
    <location>
        <begin position="8"/>
        <end position="71"/>
    </location>
</feature>
<feature type="domain" description="RNA polymerase sigma factor 70 region 4 type 2" evidence="3">
    <location>
        <begin position="111"/>
        <end position="163"/>
    </location>
</feature>
<dbReference type="Pfam" id="PF08281">
    <property type="entry name" value="Sigma70_r4_2"/>
    <property type="match status" value="1"/>
</dbReference>
<dbReference type="GO" id="GO:0006352">
    <property type="term" value="P:DNA-templated transcription initiation"/>
    <property type="evidence" value="ECO:0007669"/>
    <property type="project" value="InterPro"/>
</dbReference>
<reference evidence="4" key="1">
    <citation type="submission" date="2023-02" db="EMBL/GenBank/DDBJ databases">
        <title>Tahibacter soli sp. nov. isolated from soil.</title>
        <authorList>
            <person name="Baek J.H."/>
            <person name="Lee J.K."/>
            <person name="Choi D.G."/>
            <person name="Jeon C.O."/>
        </authorList>
    </citation>
    <scope>NUCLEOTIDE SEQUENCE</scope>
    <source>
        <strain evidence="4">BL</strain>
    </source>
</reference>
<dbReference type="Gene3D" id="1.10.10.10">
    <property type="entry name" value="Winged helix-like DNA-binding domain superfamily/Winged helix DNA-binding domain"/>
    <property type="match status" value="1"/>
</dbReference>
<sequence>MHDATDIVTRLQPRLHGIAYRMLGSVADAEDVVQDVWLRWHDTEQSAVDNPEAWLVTTTTRRAIDRLRSARAAREHYVGIWLPEPILTGSVPTDAPATPEQTHARYGDLSVALLALLERLSPEARAAFLLRDVFDVDYPDIAAALGKNEAACRQIVFRARAQLQDDRPRYRVDADAHRRLLERFVAAMTGGDLDGMKALLAGTSRLLGDGGGIVPSMPEPLVGADRIARLFFARTLRNSESLRVEIVPLNGGWGLLRYFDGVLESAQAYESDGERIHRVYVQRNPHKLARILRQLAGDAGRPAID</sequence>
<dbReference type="Pfam" id="PF04542">
    <property type="entry name" value="Sigma70_r2"/>
    <property type="match status" value="1"/>
</dbReference>
<dbReference type="GO" id="GO:0016987">
    <property type="term" value="F:sigma factor activity"/>
    <property type="evidence" value="ECO:0007669"/>
    <property type="project" value="InterPro"/>
</dbReference>
<dbReference type="InterPro" id="IPR036388">
    <property type="entry name" value="WH-like_DNA-bd_sf"/>
</dbReference>
<dbReference type="InterPro" id="IPR007627">
    <property type="entry name" value="RNA_pol_sigma70_r2"/>
</dbReference>
<dbReference type="Gene3D" id="1.10.1740.10">
    <property type="match status" value="1"/>
</dbReference>
<comment type="caution">
    <text evidence="4">The sequence shown here is derived from an EMBL/GenBank/DDBJ whole genome shotgun (WGS) entry which is preliminary data.</text>
</comment>
<evidence type="ECO:0000259" key="2">
    <source>
        <dbReference type="Pfam" id="PF04542"/>
    </source>
</evidence>
<dbReference type="InterPro" id="IPR014303">
    <property type="entry name" value="RNA_pol_sigma-70_ECF"/>
</dbReference>
<dbReference type="NCBIfam" id="TIGR02957">
    <property type="entry name" value="SigX4"/>
    <property type="match status" value="1"/>
</dbReference>
<dbReference type="PANTHER" id="PTHR30173">
    <property type="entry name" value="SIGMA 19 FACTOR"/>
    <property type="match status" value="1"/>
</dbReference>
<keyword evidence="5" id="KW-1185">Reference proteome</keyword>
<dbReference type="InterPro" id="IPR013324">
    <property type="entry name" value="RNA_pol_sigma_r3/r4-like"/>
</dbReference>
<dbReference type="InterPro" id="IPR013249">
    <property type="entry name" value="RNA_pol_sigma70_r4_t2"/>
</dbReference>
<dbReference type="NCBIfam" id="NF007214">
    <property type="entry name" value="PRK09636.1"/>
    <property type="match status" value="1"/>
</dbReference>
<dbReference type="AlphaFoldDB" id="A0A9X4BJC9"/>
<dbReference type="RefSeq" id="WP_263545338.1">
    <property type="nucleotide sequence ID" value="NZ_JAOVZO020000017.1"/>
</dbReference>
<gene>
    <name evidence="4" type="ORF">OD750_011275</name>
</gene>
<organism evidence="4 5">
    <name type="scientific">Tahibacter soli</name>
    <dbReference type="NCBI Taxonomy" id="2983605"/>
    <lineage>
        <taxon>Bacteria</taxon>
        <taxon>Pseudomonadati</taxon>
        <taxon>Pseudomonadota</taxon>
        <taxon>Gammaproteobacteria</taxon>
        <taxon>Lysobacterales</taxon>
        <taxon>Rhodanobacteraceae</taxon>
        <taxon>Tahibacter</taxon>
    </lineage>
</organism>
<dbReference type="GO" id="GO:0003677">
    <property type="term" value="F:DNA binding"/>
    <property type="evidence" value="ECO:0007669"/>
    <property type="project" value="InterPro"/>
</dbReference>
<dbReference type="SUPFAM" id="SSF88659">
    <property type="entry name" value="Sigma3 and sigma4 domains of RNA polymerase sigma factors"/>
    <property type="match status" value="1"/>
</dbReference>
<comment type="subunit">
    <text evidence="1">Interacts transiently with the RNA polymerase catalytic core formed by RpoA, RpoB, RpoC and RpoZ (2 alpha, 1 beta, 1 beta' and 1 omega subunit) to form the RNA polymerase holoenzyme that can initiate transcription.</text>
</comment>